<accession>A0A922M274</accession>
<evidence type="ECO:0000313" key="2">
    <source>
        <dbReference type="Proteomes" id="UP000814243"/>
    </source>
</evidence>
<protein>
    <submittedName>
        <fullName evidence="1">Uncharacterized protein</fullName>
    </submittedName>
</protein>
<sequence>MQPQQQSPTGETPLGDRNAMLPFALQQARSGQTISERTLEECWSTLQRVSWHLFQCVLLSSKRGGRIDATVYL</sequence>
<organism evidence="1 2">
    <name type="scientific">Spodoptera exigua</name>
    <name type="common">Beet armyworm</name>
    <name type="synonym">Noctua fulgens</name>
    <dbReference type="NCBI Taxonomy" id="7107"/>
    <lineage>
        <taxon>Eukaryota</taxon>
        <taxon>Metazoa</taxon>
        <taxon>Ecdysozoa</taxon>
        <taxon>Arthropoda</taxon>
        <taxon>Hexapoda</taxon>
        <taxon>Insecta</taxon>
        <taxon>Pterygota</taxon>
        <taxon>Neoptera</taxon>
        <taxon>Endopterygota</taxon>
        <taxon>Lepidoptera</taxon>
        <taxon>Glossata</taxon>
        <taxon>Ditrysia</taxon>
        <taxon>Noctuoidea</taxon>
        <taxon>Noctuidae</taxon>
        <taxon>Amphipyrinae</taxon>
        <taxon>Spodoptera</taxon>
    </lineage>
</organism>
<proteinExistence type="predicted"/>
<gene>
    <name evidence="1" type="ORF">HF086_006316</name>
</gene>
<name>A0A922M274_SPOEX</name>
<evidence type="ECO:0000313" key="1">
    <source>
        <dbReference type="EMBL" id="KAH9628947.1"/>
    </source>
</evidence>
<reference evidence="1" key="1">
    <citation type="journal article" date="2021" name="G3 (Bethesda)">
        <title>Genome and transcriptome analysis of the beet armyworm Spodoptera exigua reveals targets for pest control. .</title>
        <authorList>
            <person name="Simon S."/>
            <person name="Breeschoten T."/>
            <person name="Jansen H.J."/>
            <person name="Dirks R.P."/>
            <person name="Schranz M.E."/>
            <person name="Ros V.I.D."/>
        </authorList>
    </citation>
    <scope>NUCLEOTIDE SEQUENCE</scope>
    <source>
        <strain evidence="1">TB_SE_WUR_2020</strain>
    </source>
</reference>
<dbReference type="AlphaFoldDB" id="A0A922M274"/>
<feature type="non-terminal residue" evidence="1">
    <location>
        <position position="1"/>
    </location>
</feature>
<dbReference type="EMBL" id="JACEFF010000888">
    <property type="protein sequence ID" value="KAH9628947.1"/>
    <property type="molecule type" value="Genomic_DNA"/>
</dbReference>
<dbReference type="Proteomes" id="UP000814243">
    <property type="component" value="Unassembled WGS sequence"/>
</dbReference>
<comment type="caution">
    <text evidence="1">The sequence shown here is derived from an EMBL/GenBank/DDBJ whole genome shotgun (WGS) entry which is preliminary data.</text>
</comment>